<dbReference type="SUPFAM" id="SSF52833">
    <property type="entry name" value="Thioredoxin-like"/>
    <property type="match status" value="1"/>
</dbReference>
<keyword evidence="2" id="KW-1185">Reference proteome</keyword>
<evidence type="ECO:0000313" key="2">
    <source>
        <dbReference type="Proteomes" id="UP001525379"/>
    </source>
</evidence>
<dbReference type="Proteomes" id="UP001525379">
    <property type="component" value="Unassembled WGS sequence"/>
</dbReference>
<accession>A0ABT2HVN4</accession>
<dbReference type="InterPro" id="IPR008554">
    <property type="entry name" value="Glutaredoxin-like"/>
</dbReference>
<dbReference type="Gene3D" id="3.40.30.10">
    <property type="entry name" value="Glutaredoxin"/>
    <property type="match status" value="1"/>
</dbReference>
<reference evidence="1 2" key="1">
    <citation type="submission" date="2022-04" db="EMBL/GenBank/DDBJ databases">
        <title>Human microbiome associated bacterial genomes.</title>
        <authorList>
            <person name="Sandstrom S."/>
            <person name="Salamzade R."/>
            <person name="Kalan L.R."/>
        </authorList>
    </citation>
    <scope>NUCLEOTIDE SEQUENCE [LARGE SCALE GENOMIC DNA]</scope>
    <source>
        <strain evidence="2">p3-SID1799</strain>
    </source>
</reference>
<proteinExistence type="predicted"/>
<protein>
    <submittedName>
        <fullName evidence="1">Glutaredoxin family protein</fullName>
    </submittedName>
</protein>
<dbReference type="Pfam" id="PF05768">
    <property type="entry name" value="Glrx-like"/>
    <property type="match status" value="1"/>
</dbReference>
<dbReference type="RefSeq" id="WP_260103911.1">
    <property type="nucleotide sequence ID" value="NZ_JAFDPW010000004.1"/>
</dbReference>
<evidence type="ECO:0000313" key="1">
    <source>
        <dbReference type="EMBL" id="MCT2042372.1"/>
    </source>
</evidence>
<organism evidence="1 2">
    <name type="scientific">Pseudoclavibacter albus</name>
    <dbReference type="NCBI Taxonomy" id="272241"/>
    <lineage>
        <taxon>Bacteria</taxon>
        <taxon>Bacillati</taxon>
        <taxon>Actinomycetota</taxon>
        <taxon>Actinomycetes</taxon>
        <taxon>Micrococcales</taxon>
        <taxon>Microbacteriaceae</taxon>
        <taxon>Pseudoclavibacter</taxon>
    </lineage>
</organism>
<sequence length="78" mass="8958">MKTVDFYTRQGCHLCEAALAIVEPIARECGAQLRLHDIDEDFALQERYGELVPVVNIDGERHAQWRVYESELRAALVE</sequence>
<name>A0ABT2HVN4_9MICO</name>
<gene>
    <name evidence="1" type="ORF">M3D15_03330</name>
</gene>
<dbReference type="InterPro" id="IPR036249">
    <property type="entry name" value="Thioredoxin-like_sf"/>
</dbReference>
<comment type="caution">
    <text evidence="1">The sequence shown here is derived from an EMBL/GenBank/DDBJ whole genome shotgun (WGS) entry which is preliminary data.</text>
</comment>
<dbReference type="EMBL" id="JALXSQ010000008">
    <property type="protein sequence ID" value="MCT2042372.1"/>
    <property type="molecule type" value="Genomic_DNA"/>
</dbReference>